<dbReference type="InterPro" id="IPR036390">
    <property type="entry name" value="WH_DNA-bd_sf"/>
</dbReference>
<dbReference type="AlphaFoldDB" id="A0A372JP96"/>
<dbReference type="GO" id="GO:0003677">
    <property type="term" value="F:DNA binding"/>
    <property type="evidence" value="ECO:0007669"/>
    <property type="project" value="UniProtKB-KW"/>
</dbReference>
<evidence type="ECO:0000313" key="7">
    <source>
        <dbReference type="Proteomes" id="UP000261811"/>
    </source>
</evidence>
<dbReference type="InterPro" id="IPR000847">
    <property type="entry name" value="LysR_HTH_N"/>
</dbReference>
<protein>
    <submittedName>
        <fullName evidence="6">LysR family transcriptional regulator</fullName>
    </submittedName>
</protein>
<reference evidence="6 7" key="1">
    <citation type="submission" date="2018-08" db="EMBL/GenBank/DDBJ databases">
        <title>Actinomadura jelena sp. nov., a novel Actinomycete isolated from soil in Chad.</title>
        <authorList>
            <person name="Shi L."/>
        </authorList>
    </citation>
    <scope>NUCLEOTIDE SEQUENCE [LARGE SCALE GENOMIC DNA]</scope>
    <source>
        <strain evidence="6 7">NEAU-G17</strain>
    </source>
</reference>
<evidence type="ECO:0000313" key="6">
    <source>
        <dbReference type="EMBL" id="RFU41843.1"/>
    </source>
</evidence>
<dbReference type="PANTHER" id="PTHR30346:SF0">
    <property type="entry name" value="HCA OPERON TRANSCRIPTIONAL ACTIVATOR HCAR"/>
    <property type="match status" value="1"/>
</dbReference>
<dbReference type="RefSeq" id="WP_117357147.1">
    <property type="nucleotide sequence ID" value="NZ_QURH01000182.1"/>
</dbReference>
<dbReference type="OrthoDB" id="79118at2"/>
<evidence type="ECO:0000256" key="2">
    <source>
        <dbReference type="ARBA" id="ARBA00023015"/>
    </source>
</evidence>
<dbReference type="Gene3D" id="3.40.190.10">
    <property type="entry name" value="Periplasmic binding protein-like II"/>
    <property type="match status" value="2"/>
</dbReference>
<evidence type="ECO:0000256" key="3">
    <source>
        <dbReference type="ARBA" id="ARBA00023125"/>
    </source>
</evidence>
<dbReference type="PROSITE" id="PS50931">
    <property type="entry name" value="HTH_LYSR"/>
    <property type="match status" value="1"/>
</dbReference>
<name>A0A372JP96_9ACTN</name>
<keyword evidence="3" id="KW-0238">DNA-binding</keyword>
<keyword evidence="4" id="KW-0804">Transcription</keyword>
<dbReference type="GO" id="GO:0003700">
    <property type="term" value="F:DNA-binding transcription factor activity"/>
    <property type="evidence" value="ECO:0007669"/>
    <property type="project" value="InterPro"/>
</dbReference>
<dbReference type="Pfam" id="PF00126">
    <property type="entry name" value="HTH_1"/>
    <property type="match status" value="1"/>
</dbReference>
<dbReference type="Proteomes" id="UP000261811">
    <property type="component" value="Unassembled WGS sequence"/>
</dbReference>
<dbReference type="Pfam" id="PF03466">
    <property type="entry name" value="LysR_substrate"/>
    <property type="match status" value="1"/>
</dbReference>
<evidence type="ECO:0000256" key="4">
    <source>
        <dbReference type="ARBA" id="ARBA00023163"/>
    </source>
</evidence>
<gene>
    <name evidence="6" type="ORF">DZF91_09735</name>
</gene>
<dbReference type="EMBL" id="QURH01000182">
    <property type="protein sequence ID" value="RFU41843.1"/>
    <property type="molecule type" value="Genomic_DNA"/>
</dbReference>
<dbReference type="Gene3D" id="1.10.10.10">
    <property type="entry name" value="Winged helix-like DNA-binding domain superfamily/Winged helix DNA-binding domain"/>
    <property type="match status" value="1"/>
</dbReference>
<feature type="domain" description="HTH lysR-type" evidence="5">
    <location>
        <begin position="1"/>
        <end position="58"/>
    </location>
</feature>
<evidence type="ECO:0000259" key="5">
    <source>
        <dbReference type="PROSITE" id="PS50931"/>
    </source>
</evidence>
<dbReference type="GO" id="GO:0032993">
    <property type="term" value="C:protein-DNA complex"/>
    <property type="evidence" value="ECO:0007669"/>
    <property type="project" value="TreeGrafter"/>
</dbReference>
<sequence length="293" mass="31674">MELRELECLLVLGEELHFGRTGDRLGLSQGRVSQLVRSLERQVGGRLFDRTSRSVRPTPLGERLLRELRPAYEALHAALDDARTAARGITGELRVGFLTGAAREGVVEAAGMLEARHPDLAVTFAEVPMTDPFGALRRGEVEAIVTLLPVTEPDLVVGPSFAKEQQAVALSTRHPAARRGRLHAEDLADVPLLDVTGHAPAYWRELTSPTTTPEGRPIPRGPSVSSFQEALITIAAGRGGLMFCVPTGRSFARSDITYVPVDGLPDSVLGLVWRRGDPSPALRAFADLVSTRL</sequence>
<proteinExistence type="inferred from homology"/>
<evidence type="ECO:0000256" key="1">
    <source>
        <dbReference type="ARBA" id="ARBA00009437"/>
    </source>
</evidence>
<keyword evidence="2" id="KW-0805">Transcription regulation</keyword>
<comment type="similarity">
    <text evidence="1">Belongs to the LysR transcriptional regulatory family.</text>
</comment>
<dbReference type="InterPro" id="IPR005119">
    <property type="entry name" value="LysR_subst-bd"/>
</dbReference>
<keyword evidence="7" id="KW-1185">Reference proteome</keyword>
<dbReference type="SUPFAM" id="SSF46785">
    <property type="entry name" value="Winged helix' DNA-binding domain"/>
    <property type="match status" value="1"/>
</dbReference>
<dbReference type="InterPro" id="IPR036388">
    <property type="entry name" value="WH-like_DNA-bd_sf"/>
</dbReference>
<organism evidence="6 7">
    <name type="scientific">Actinomadura logoneensis</name>
    <dbReference type="NCBI Taxonomy" id="2293572"/>
    <lineage>
        <taxon>Bacteria</taxon>
        <taxon>Bacillati</taxon>
        <taxon>Actinomycetota</taxon>
        <taxon>Actinomycetes</taxon>
        <taxon>Streptosporangiales</taxon>
        <taxon>Thermomonosporaceae</taxon>
        <taxon>Actinomadura</taxon>
    </lineage>
</organism>
<accession>A0A372JP96</accession>
<dbReference type="PANTHER" id="PTHR30346">
    <property type="entry name" value="TRANSCRIPTIONAL DUAL REGULATOR HCAR-RELATED"/>
    <property type="match status" value="1"/>
</dbReference>
<dbReference type="SUPFAM" id="SSF53850">
    <property type="entry name" value="Periplasmic binding protein-like II"/>
    <property type="match status" value="1"/>
</dbReference>
<comment type="caution">
    <text evidence="6">The sequence shown here is derived from an EMBL/GenBank/DDBJ whole genome shotgun (WGS) entry which is preliminary data.</text>
</comment>